<sequence length="1043" mass="119786">MSRSSSSFRYGVFLTFRGTDTRRTFVAHLHKALVDRGIVTFKDDVKITTGEPFPHRILEAIEDSSFAIVVISENFTSSKWCLIELRTIMELWSRNRLLVFPIFYGVEPSDVRKEEGSFWKPLKRHRRYPFAEEVPKWKEALTKVSYLNGKDPRKFKDDAAMVENIVSEISTKLASMLPIDSSDVVGMIPHMERLDSMLNIRSEKEVRMIGIWGMGGIGKTTIAKYLSTQYFEGFSAHCFIEEVWKISRTSGVVGLQEKFISSILPDEYVRLSTIEHGRHHIKSRLGHRRVFVVLDGVDNVDQIRALAKETSMFGLGSRIIITTRDRSLLRTCGVMEGDLYEVNCLESNDSLLMFKRFAFEGGTPPSDLYEQLSVQASQLAHGLPFALEAFGLCFRGKTTIIEWENELRRLGTTPHQNTMKILKISYNDLAAIYKNVFLHVACLFNGDSILSVRTLFDNFEFGIQVLSERSLINISSDGYLKMHVLVEQMGRQIVLQESEQRPQKQLILWDPREICKVLRHNSGTDQTQSMVLHICEMRRKLAISCGNFRPLYNLKILKFYMHLDDIDSKLQFVSENHLLPPDLELRMLHWDAYPLTTLPFDLDLECLVELKFRYSNLESLWEGTPELGNLRRLDVTGSKNLRAFPDISMAKKLEDLLMDDCTRLEQFPGYIGSLFSLGKLHAIHCPGLQNLHIDIVEATTSSGPRVLSFPQINLEFPNEVEPVQFLTNLSIEGEIKFWLGQLEGDADYFSFDLERHVPYKLMMRPLPPRLVSNFRDFDCLEIKRNNYNIDGLPFKCHSFLDFPRLTKLNLINLKLEDIPPSIGDLQSLEKLDLSGNDFKTLPRTMEQLSKLKYLDLHNCCRLEALPSLTQVETLILSNCINLRTLLELEVTTLPEDQGIYHLLELDLDNCNNIQSLSQQLSRFTNLKQLDLSRHDFETVPASIKELSLLRSISLNNCKKLKSLEELPLSLKCLYAHGCYSLEDVSFPCGHYLEDVDLDHCFHLKIDILLIAWFPTNKHSEKVPPECGCCFQETELQEACTLFV</sequence>
<keyword evidence="7" id="KW-1185">Reference proteome</keyword>
<dbReference type="SUPFAM" id="SSF52200">
    <property type="entry name" value="Toll/Interleukin receptor TIR domain"/>
    <property type="match status" value="1"/>
</dbReference>
<keyword evidence="2" id="KW-0677">Repeat</keyword>
<dbReference type="InterPro" id="IPR044974">
    <property type="entry name" value="Disease_R_plants"/>
</dbReference>
<dbReference type="GO" id="GO:0043531">
    <property type="term" value="F:ADP binding"/>
    <property type="evidence" value="ECO:0007669"/>
    <property type="project" value="InterPro"/>
</dbReference>
<dbReference type="Pfam" id="PF01582">
    <property type="entry name" value="TIR"/>
    <property type="match status" value="1"/>
</dbReference>
<dbReference type="InterPro" id="IPR001611">
    <property type="entry name" value="Leu-rich_rpt"/>
</dbReference>
<dbReference type="Gene3D" id="1.10.8.430">
    <property type="entry name" value="Helical domain of apoptotic protease-activating factors"/>
    <property type="match status" value="1"/>
</dbReference>
<proteinExistence type="predicted"/>
<dbReference type="Proteomes" id="UP000886595">
    <property type="component" value="Unassembled WGS sequence"/>
</dbReference>
<dbReference type="InterPro" id="IPR042197">
    <property type="entry name" value="Apaf_helical"/>
</dbReference>
<dbReference type="Pfam" id="PF07725">
    <property type="entry name" value="LRR_3"/>
    <property type="match status" value="1"/>
</dbReference>
<dbReference type="PRINTS" id="PR00364">
    <property type="entry name" value="DISEASERSIST"/>
</dbReference>
<dbReference type="SMART" id="SM00369">
    <property type="entry name" value="LRR_TYP"/>
    <property type="match status" value="2"/>
</dbReference>
<keyword evidence="3" id="KW-0611">Plant defense</keyword>
<keyword evidence="4" id="KW-0520">NAD</keyword>
<dbReference type="Gene3D" id="3.80.10.10">
    <property type="entry name" value="Ribonuclease Inhibitor"/>
    <property type="match status" value="3"/>
</dbReference>
<reference evidence="6 7" key="1">
    <citation type="submission" date="2020-02" db="EMBL/GenBank/DDBJ databases">
        <authorList>
            <person name="Ma Q."/>
            <person name="Huang Y."/>
            <person name="Song X."/>
            <person name="Pei D."/>
        </authorList>
    </citation>
    <scope>NUCLEOTIDE SEQUENCE [LARGE SCALE GENOMIC DNA]</scope>
    <source>
        <strain evidence="6">Sxm20200214</strain>
        <tissue evidence="6">Leaf</tissue>
    </source>
</reference>
<dbReference type="PANTHER" id="PTHR11017:SF501">
    <property type="entry name" value="ADP-RIBOSYL CYCLASE_CYCLIC ADP-RIBOSE HYDROLASE-RELATED"/>
    <property type="match status" value="1"/>
</dbReference>
<dbReference type="SUPFAM" id="SSF52540">
    <property type="entry name" value="P-loop containing nucleoside triphosphate hydrolases"/>
    <property type="match status" value="1"/>
</dbReference>
<dbReference type="GO" id="GO:0007165">
    <property type="term" value="P:signal transduction"/>
    <property type="evidence" value="ECO:0007669"/>
    <property type="project" value="InterPro"/>
</dbReference>
<dbReference type="SMART" id="SM00255">
    <property type="entry name" value="TIR"/>
    <property type="match status" value="1"/>
</dbReference>
<organism evidence="6 7">
    <name type="scientific">Brassica carinata</name>
    <name type="common">Ethiopian mustard</name>
    <name type="synonym">Abyssinian cabbage</name>
    <dbReference type="NCBI Taxonomy" id="52824"/>
    <lineage>
        <taxon>Eukaryota</taxon>
        <taxon>Viridiplantae</taxon>
        <taxon>Streptophyta</taxon>
        <taxon>Embryophyta</taxon>
        <taxon>Tracheophyta</taxon>
        <taxon>Spermatophyta</taxon>
        <taxon>Magnoliopsida</taxon>
        <taxon>eudicotyledons</taxon>
        <taxon>Gunneridae</taxon>
        <taxon>Pentapetalae</taxon>
        <taxon>rosids</taxon>
        <taxon>malvids</taxon>
        <taxon>Brassicales</taxon>
        <taxon>Brassicaceae</taxon>
        <taxon>Brassiceae</taxon>
        <taxon>Brassica</taxon>
    </lineage>
</organism>
<dbReference type="SUPFAM" id="SSF52058">
    <property type="entry name" value="L domain-like"/>
    <property type="match status" value="1"/>
</dbReference>
<evidence type="ECO:0000256" key="4">
    <source>
        <dbReference type="ARBA" id="ARBA00023027"/>
    </source>
</evidence>
<gene>
    <name evidence="6" type="ORF">Bca52824_078836</name>
</gene>
<evidence type="ECO:0000256" key="1">
    <source>
        <dbReference type="ARBA" id="ARBA00022614"/>
    </source>
</evidence>
<dbReference type="PROSITE" id="PS50104">
    <property type="entry name" value="TIR"/>
    <property type="match status" value="1"/>
</dbReference>
<dbReference type="FunFam" id="3.40.50.10140:FF:000007">
    <property type="entry name" value="Disease resistance protein (TIR-NBS-LRR class)"/>
    <property type="match status" value="1"/>
</dbReference>
<name>A0A8X7PZ72_BRACI</name>
<dbReference type="Gene3D" id="3.40.50.300">
    <property type="entry name" value="P-loop containing nucleotide triphosphate hydrolases"/>
    <property type="match status" value="1"/>
</dbReference>
<feature type="domain" description="TIR" evidence="5">
    <location>
        <begin position="8"/>
        <end position="173"/>
    </location>
</feature>
<dbReference type="InterPro" id="IPR000157">
    <property type="entry name" value="TIR_dom"/>
</dbReference>
<evidence type="ECO:0000259" key="5">
    <source>
        <dbReference type="PROSITE" id="PS50104"/>
    </source>
</evidence>
<keyword evidence="1" id="KW-0433">Leucine-rich repeat</keyword>
<dbReference type="InterPro" id="IPR002182">
    <property type="entry name" value="NB-ARC"/>
</dbReference>
<dbReference type="AlphaFoldDB" id="A0A8X7PZ72"/>
<evidence type="ECO:0000313" key="7">
    <source>
        <dbReference type="Proteomes" id="UP000886595"/>
    </source>
</evidence>
<evidence type="ECO:0000256" key="2">
    <source>
        <dbReference type="ARBA" id="ARBA00022737"/>
    </source>
</evidence>
<dbReference type="Pfam" id="PF23282">
    <property type="entry name" value="WHD_ROQ1"/>
    <property type="match status" value="1"/>
</dbReference>
<dbReference type="SUPFAM" id="SSF46785">
    <property type="entry name" value="Winged helix' DNA-binding domain"/>
    <property type="match status" value="1"/>
</dbReference>
<dbReference type="InterPro" id="IPR027417">
    <property type="entry name" value="P-loop_NTPase"/>
</dbReference>
<dbReference type="InterPro" id="IPR035897">
    <property type="entry name" value="Toll_tir_struct_dom_sf"/>
</dbReference>
<dbReference type="InterPro" id="IPR036390">
    <property type="entry name" value="WH_DNA-bd_sf"/>
</dbReference>
<dbReference type="EMBL" id="JAAMPC010000015">
    <property type="protein sequence ID" value="KAG2259542.1"/>
    <property type="molecule type" value="Genomic_DNA"/>
</dbReference>
<dbReference type="Gene3D" id="3.40.50.10140">
    <property type="entry name" value="Toll/interleukin-1 receptor homology (TIR) domain"/>
    <property type="match status" value="1"/>
</dbReference>
<evidence type="ECO:0000313" key="6">
    <source>
        <dbReference type="EMBL" id="KAG2259542.1"/>
    </source>
</evidence>
<dbReference type="SUPFAM" id="SSF52047">
    <property type="entry name" value="RNI-like"/>
    <property type="match status" value="1"/>
</dbReference>
<dbReference type="InterPro" id="IPR011713">
    <property type="entry name" value="Leu-rich_rpt_3"/>
</dbReference>
<dbReference type="InterPro" id="IPR032675">
    <property type="entry name" value="LRR_dom_sf"/>
</dbReference>
<dbReference type="Pfam" id="PF00931">
    <property type="entry name" value="NB-ARC"/>
    <property type="match status" value="1"/>
</dbReference>
<dbReference type="InterPro" id="IPR003591">
    <property type="entry name" value="Leu-rich_rpt_typical-subtyp"/>
</dbReference>
<comment type="caution">
    <text evidence="6">The sequence shown here is derived from an EMBL/GenBank/DDBJ whole genome shotgun (WGS) entry which is preliminary data.</text>
</comment>
<dbReference type="PANTHER" id="PTHR11017">
    <property type="entry name" value="LEUCINE-RICH REPEAT-CONTAINING PROTEIN"/>
    <property type="match status" value="1"/>
</dbReference>
<dbReference type="Pfam" id="PF13855">
    <property type="entry name" value="LRR_8"/>
    <property type="match status" value="1"/>
</dbReference>
<evidence type="ECO:0000256" key="3">
    <source>
        <dbReference type="ARBA" id="ARBA00022821"/>
    </source>
</evidence>
<accession>A0A8X7PZ72</accession>
<dbReference type="InterPro" id="IPR058192">
    <property type="entry name" value="WHD_ROQ1-like"/>
</dbReference>
<dbReference type="GO" id="GO:0006952">
    <property type="term" value="P:defense response"/>
    <property type="evidence" value="ECO:0007669"/>
    <property type="project" value="UniProtKB-KW"/>
</dbReference>
<dbReference type="OrthoDB" id="1357022at2759"/>
<protein>
    <recommendedName>
        <fullName evidence="5">TIR domain-containing protein</fullName>
    </recommendedName>
</protein>